<dbReference type="EMBL" id="GEBQ01024036">
    <property type="protein sequence ID" value="JAT15941.1"/>
    <property type="molecule type" value="Transcribed_RNA"/>
</dbReference>
<accession>A0A1B6KX24</accession>
<protein>
    <submittedName>
        <fullName evidence="1">Uncharacterized protein</fullName>
    </submittedName>
</protein>
<feature type="non-terminal residue" evidence="1">
    <location>
        <position position="102"/>
    </location>
</feature>
<name>A0A1B6KX24_9HEMI</name>
<dbReference type="AlphaFoldDB" id="A0A1B6KX24"/>
<proteinExistence type="predicted"/>
<evidence type="ECO:0000313" key="1">
    <source>
        <dbReference type="EMBL" id="JAT15941.1"/>
    </source>
</evidence>
<sequence>MQKGNPHLIWTVCLQNRCAESLWTMDFGYRIVATNHQANVIMQKKRMPHPYWKMVGGDIPATTDDEEVDTNRSEKMWITPGKILENPQKRAFYRKQRPGQLS</sequence>
<reference evidence="1" key="1">
    <citation type="submission" date="2015-11" db="EMBL/GenBank/DDBJ databases">
        <title>De novo transcriptome assembly of four potential Pierce s Disease insect vectors from Arizona vineyards.</title>
        <authorList>
            <person name="Tassone E.E."/>
        </authorList>
    </citation>
    <scope>NUCLEOTIDE SEQUENCE</scope>
</reference>
<gene>
    <name evidence="1" type="ORF">g.52940</name>
</gene>
<organism evidence="1">
    <name type="scientific">Graphocephala atropunctata</name>
    <dbReference type="NCBI Taxonomy" id="36148"/>
    <lineage>
        <taxon>Eukaryota</taxon>
        <taxon>Metazoa</taxon>
        <taxon>Ecdysozoa</taxon>
        <taxon>Arthropoda</taxon>
        <taxon>Hexapoda</taxon>
        <taxon>Insecta</taxon>
        <taxon>Pterygota</taxon>
        <taxon>Neoptera</taxon>
        <taxon>Paraneoptera</taxon>
        <taxon>Hemiptera</taxon>
        <taxon>Auchenorrhyncha</taxon>
        <taxon>Membracoidea</taxon>
        <taxon>Cicadellidae</taxon>
        <taxon>Cicadellinae</taxon>
        <taxon>Cicadellini</taxon>
        <taxon>Graphocephala</taxon>
    </lineage>
</organism>